<dbReference type="EMBL" id="AMCI01007301">
    <property type="protein sequence ID" value="EJW92870.1"/>
    <property type="molecule type" value="Genomic_DNA"/>
</dbReference>
<dbReference type="AlphaFoldDB" id="J9BZ64"/>
<accession>J9BZ64</accession>
<proteinExistence type="predicted"/>
<gene>
    <name evidence="1" type="ORF">EVA_19024</name>
</gene>
<reference evidence="1" key="1">
    <citation type="journal article" date="2012" name="PLoS ONE">
        <title>Gene sets for utilization of primary and secondary nutrition supplies in the distal gut of endangered iberian lynx.</title>
        <authorList>
            <person name="Alcaide M."/>
            <person name="Messina E."/>
            <person name="Richter M."/>
            <person name="Bargiela R."/>
            <person name="Peplies J."/>
            <person name="Huws S.A."/>
            <person name="Newbold C.J."/>
            <person name="Golyshin P.N."/>
            <person name="Simon M.A."/>
            <person name="Lopez G."/>
            <person name="Yakimov M.M."/>
            <person name="Ferrer M."/>
        </authorList>
    </citation>
    <scope>NUCLEOTIDE SEQUENCE</scope>
</reference>
<name>J9BZ64_9ZZZZ</name>
<protein>
    <submittedName>
        <fullName evidence="1">Uncharacterized protein</fullName>
    </submittedName>
</protein>
<comment type="caution">
    <text evidence="1">The sequence shown here is derived from an EMBL/GenBank/DDBJ whole genome shotgun (WGS) entry which is preliminary data.</text>
</comment>
<evidence type="ECO:0000313" key="1">
    <source>
        <dbReference type="EMBL" id="EJW92870.1"/>
    </source>
</evidence>
<sequence>MHKRIQGVKASRYIGQGVFATLWQLQRKRNAGDETKAPASFDSIY</sequence>
<organism evidence="1">
    <name type="scientific">gut metagenome</name>
    <dbReference type="NCBI Taxonomy" id="749906"/>
    <lineage>
        <taxon>unclassified sequences</taxon>
        <taxon>metagenomes</taxon>
        <taxon>organismal metagenomes</taxon>
    </lineage>
</organism>